<keyword evidence="1" id="KW-0694">RNA-binding</keyword>
<dbReference type="Pfam" id="PF13865">
    <property type="entry name" value="FoP_duplication"/>
    <property type="match status" value="1"/>
</dbReference>
<dbReference type="SMART" id="SM01218">
    <property type="entry name" value="FoP_duplication"/>
    <property type="match status" value="1"/>
</dbReference>
<accession>A0A8C4N955</accession>
<evidence type="ECO:0000256" key="2">
    <source>
        <dbReference type="SAM" id="MobiDB-lite"/>
    </source>
</evidence>
<feature type="domain" description="Chromatin target of PRMT1 protein C-terminal" evidence="3">
    <location>
        <begin position="109"/>
        <end position="202"/>
    </location>
</feature>
<name>A0A8C4N955_EPTBU</name>
<keyword evidence="5" id="KW-1185">Reference proteome</keyword>
<evidence type="ECO:0000313" key="5">
    <source>
        <dbReference type="Proteomes" id="UP000694388"/>
    </source>
</evidence>
<dbReference type="InterPro" id="IPR025715">
    <property type="entry name" value="FoP_C"/>
</dbReference>
<reference evidence="4" key="1">
    <citation type="submission" date="2025-08" db="UniProtKB">
        <authorList>
            <consortium name="Ensembl"/>
        </authorList>
    </citation>
    <scope>IDENTIFICATION</scope>
</reference>
<organism evidence="4 5">
    <name type="scientific">Eptatretus burgeri</name>
    <name type="common">Inshore hagfish</name>
    <dbReference type="NCBI Taxonomy" id="7764"/>
    <lineage>
        <taxon>Eukaryota</taxon>
        <taxon>Metazoa</taxon>
        <taxon>Chordata</taxon>
        <taxon>Craniata</taxon>
        <taxon>Vertebrata</taxon>
        <taxon>Cyclostomata</taxon>
        <taxon>Myxini</taxon>
        <taxon>Myxiniformes</taxon>
        <taxon>Myxinidae</taxon>
        <taxon>Eptatretinae</taxon>
        <taxon>Eptatretus</taxon>
    </lineage>
</organism>
<dbReference type="Ensembl" id="ENSEBUT00000003640.1">
    <property type="protein sequence ID" value="ENSEBUP00000003273.1"/>
    <property type="gene ID" value="ENSEBUG00000002393.1"/>
</dbReference>
<dbReference type="PANTHER" id="PTHR48426:SF1">
    <property type="entry name" value="CHROMATIN TARGET OF PRMT1 PROTEIN"/>
    <property type="match status" value="1"/>
</dbReference>
<dbReference type="InterPro" id="IPR052656">
    <property type="entry name" value="CTOP_PRMT1"/>
</dbReference>
<dbReference type="GO" id="GO:0003723">
    <property type="term" value="F:RNA binding"/>
    <property type="evidence" value="ECO:0007669"/>
    <property type="project" value="UniProtKB-KW"/>
</dbReference>
<proteinExistence type="predicted"/>
<sequence length="204" mass="24015">MESFQCRLKVSTFTLDWLFDPMRYFTKPVTVQHAWPSPKIVIQGSSCMTLNERFTLLAIRKVVLCLPDIPKAQSERKSGIWDVHISGFVTNVKPRQRVFFSDYFQNFNYSKGAVRKKVWRNKRHKSHRKWFNHSQRPDLWWLQGRGRGRGQDRGRRSSRKYTSSHLVPTKEELDNQLDAYMAKTNSLLEPKLDAFMADVDMSSV</sequence>
<dbReference type="AlphaFoldDB" id="A0A8C4N955"/>
<evidence type="ECO:0000256" key="1">
    <source>
        <dbReference type="ARBA" id="ARBA00022884"/>
    </source>
</evidence>
<dbReference type="PANTHER" id="PTHR48426">
    <property type="entry name" value="CHROMATIN TARGET OF PRMT1 PROTEIN"/>
    <property type="match status" value="1"/>
</dbReference>
<evidence type="ECO:0000313" key="4">
    <source>
        <dbReference type="Ensembl" id="ENSEBUP00000003273.1"/>
    </source>
</evidence>
<feature type="region of interest" description="Disordered" evidence="2">
    <location>
        <begin position="142"/>
        <end position="165"/>
    </location>
</feature>
<dbReference type="Proteomes" id="UP000694388">
    <property type="component" value="Unplaced"/>
</dbReference>
<protein>
    <recommendedName>
        <fullName evidence="3">Chromatin target of PRMT1 protein C-terminal domain-containing protein</fullName>
    </recommendedName>
</protein>
<reference evidence="4" key="2">
    <citation type="submission" date="2025-09" db="UniProtKB">
        <authorList>
            <consortium name="Ensembl"/>
        </authorList>
    </citation>
    <scope>IDENTIFICATION</scope>
</reference>
<evidence type="ECO:0000259" key="3">
    <source>
        <dbReference type="SMART" id="SM01218"/>
    </source>
</evidence>